<protein>
    <submittedName>
        <fullName evidence="1">Uncharacterized protein</fullName>
    </submittedName>
</protein>
<accession>A0AAD6E7L6</accession>
<name>A0AAD6E7L6_9EURO</name>
<comment type="caution">
    <text evidence="1">The sequence shown here is derived from an EMBL/GenBank/DDBJ whole genome shotgun (WGS) entry which is preliminary data.</text>
</comment>
<keyword evidence="2" id="KW-1185">Reference proteome</keyword>
<proteinExistence type="predicted"/>
<organism evidence="1 2">
    <name type="scientific">Penicillium hordei</name>
    <dbReference type="NCBI Taxonomy" id="40994"/>
    <lineage>
        <taxon>Eukaryota</taxon>
        <taxon>Fungi</taxon>
        <taxon>Dikarya</taxon>
        <taxon>Ascomycota</taxon>
        <taxon>Pezizomycotina</taxon>
        <taxon>Eurotiomycetes</taxon>
        <taxon>Eurotiomycetidae</taxon>
        <taxon>Eurotiales</taxon>
        <taxon>Aspergillaceae</taxon>
        <taxon>Penicillium</taxon>
    </lineage>
</organism>
<dbReference type="GeneID" id="81587049"/>
<dbReference type="RefSeq" id="XP_056752592.1">
    <property type="nucleotide sequence ID" value="XM_056896807.1"/>
</dbReference>
<reference evidence="1" key="2">
    <citation type="submission" date="2023-01" db="EMBL/GenBank/DDBJ databases">
        <authorList>
            <person name="Petersen C."/>
        </authorList>
    </citation>
    <scope>NUCLEOTIDE SEQUENCE</scope>
    <source>
        <strain evidence="1">IBT 12815</strain>
    </source>
</reference>
<gene>
    <name evidence="1" type="ORF">N7537_005750</name>
</gene>
<evidence type="ECO:0000313" key="2">
    <source>
        <dbReference type="Proteomes" id="UP001213799"/>
    </source>
</evidence>
<reference evidence="1" key="1">
    <citation type="journal article" date="2023" name="IMA Fungus">
        <title>Comparative genomic study of the Penicillium genus elucidates a diverse pangenome and 15 lateral gene transfer events.</title>
        <authorList>
            <person name="Petersen C."/>
            <person name="Sorensen T."/>
            <person name="Nielsen M.R."/>
            <person name="Sondergaard T.E."/>
            <person name="Sorensen J.L."/>
            <person name="Fitzpatrick D.A."/>
            <person name="Frisvad J.C."/>
            <person name="Nielsen K.L."/>
        </authorList>
    </citation>
    <scope>NUCLEOTIDE SEQUENCE</scope>
    <source>
        <strain evidence="1">IBT 12815</strain>
    </source>
</reference>
<dbReference type="EMBL" id="JAQJAE010000003">
    <property type="protein sequence ID" value="KAJ5602794.1"/>
    <property type="molecule type" value="Genomic_DNA"/>
</dbReference>
<dbReference type="Proteomes" id="UP001213799">
    <property type="component" value="Unassembled WGS sequence"/>
</dbReference>
<evidence type="ECO:0000313" key="1">
    <source>
        <dbReference type="EMBL" id="KAJ5602794.1"/>
    </source>
</evidence>
<sequence length="53" mass="5866">MAYVPGGLSLLFGAIVGSRRQDYTMMQTARKVGQYDDKGELILYPVDRLASRG</sequence>
<dbReference type="AlphaFoldDB" id="A0AAD6E7L6"/>